<feature type="compositionally biased region" description="Basic and acidic residues" evidence="1">
    <location>
        <begin position="298"/>
        <end position="308"/>
    </location>
</feature>
<feature type="compositionally biased region" description="Polar residues" evidence="1">
    <location>
        <begin position="141"/>
        <end position="152"/>
    </location>
</feature>
<evidence type="ECO:0000256" key="1">
    <source>
        <dbReference type="SAM" id="MobiDB-lite"/>
    </source>
</evidence>
<dbReference type="Proteomes" id="UP000070544">
    <property type="component" value="Unassembled WGS sequence"/>
</dbReference>
<feature type="region of interest" description="Disordered" evidence="1">
    <location>
        <begin position="607"/>
        <end position="683"/>
    </location>
</feature>
<feature type="region of interest" description="Disordered" evidence="1">
    <location>
        <begin position="1"/>
        <end position="84"/>
    </location>
</feature>
<feature type="compositionally biased region" description="Basic and acidic residues" evidence="1">
    <location>
        <begin position="35"/>
        <end position="63"/>
    </location>
</feature>
<feature type="region of interest" description="Disordered" evidence="1">
    <location>
        <begin position="112"/>
        <end position="202"/>
    </location>
</feature>
<name>A0A139AE80_GONPJ</name>
<dbReference type="OrthoDB" id="10594682at2759"/>
<evidence type="ECO:0000313" key="3">
    <source>
        <dbReference type="Proteomes" id="UP000070544"/>
    </source>
</evidence>
<proteinExistence type="predicted"/>
<sequence length="709" mass="76098">MDEGGDVRRRSRSVADEADSGVHRRSRSFAGIWEDIGRDRAGQAGRVEDEREMAREQPRRSLDTRGGWQAEERPRGSMDTTRRSMDFTRTITAMAPAADPVEVHRAPSWPTLAALVPTAQHDFQPDRQLRSKTPEQRDRIQAQTPDQPARSKTPTGSSSRGPSPAATSTSPARPAVGNYPAPKQPAHRRAPPASAVSAPRDREAAIGLAPGVFIEPPVVEPWVPRWGLSESQGEGAPAGSRFARREDVAKRSSTVFPGPLVDGGVERKVEVVPSPGVLPDGKSEVGVVLGGSDDERDERDSMERRDEYGLQLVAEEETGEGAAPPALMQTAAPSNVPPLSSNGWNSRSEVQMVDMVEDDGPHWELPFEAPSRPGSAASQFAPGDVMSPTTPDEAEPLSASSSGSSAGREDAVAPLTPTGVSDSLLHLLTTLSDLPGEAGKNFAMARRYVFNRVRRGHRLTPAEMGMLWSKVRFEELPSKELDLAYDDPGVDKDALMECVSRNLAEHLGPDADTAAFEKSISSLSPRFFAALVEYATGVEPTRWSASEAMRAVTAYVEAHPEVDDGEKEAMWGCVKLEELSTGELERAGTVGVQVVRVVEVLLRRARSDSPTPHLPDRSTSLRRARSASPRAPITPPPSPPVRTTTAPVTTSPAAGPAGPSTAPFAMPGGLARRKSEPGKKVRWSTKTSVMIIANKSELAETGSISSPTE</sequence>
<reference evidence="2 3" key="1">
    <citation type="journal article" date="2015" name="Genome Biol. Evol.">
        <title>Phylogenomic analyses indicate that early fungi evolved digesting cell walls of algal ancestors of land plants.</title>
        <authorList>
            <person name="Chang Y."/>
            <person name="Wang S."/>
            <person name="Sekimoto S."/>
            <person name="Aerts A.L."/>
            <person name="Choi C."/>
            <person name="Clum A."/>
            <person name="LaButti K.M."/>
            <person name="Lindquist E.A."/>
            <person name="Yee Ngan C."/>
            <person name="Ohm R.A."/>
            <person name="Salamov A.A."/>
            <person name="Grigoriev I.V."/>
            <person name="Spatafora J.W."/>
            <person name="Berbee M.L."/>
        </authorList>
    </citation>
    <scope>NUCLEOTIDE SEQUENCE [LARGE SCALE GENOMIC DNA]</scope>
    <source>
        <strain evidence="2 3">JEL478</strain>
    </source>
</reference>
<dbReference type="AlphaFoldDB" id="A0A139AE80"/>
<feature type="compositionally biased region" description="Low complexity" evidence="1">
    <location>
        <begin position="153"/>
        <end position="175"/>
    </location>
</feature>
<keyword evidence="3" id="KW-1185">Reference proteome</keyword>
<feature type="compositionally biased region" description="Basic and acidic residues" evidence="1">
    <location>
        <begin position="70"/>
        <end position="84"/>
    </location>
</feature>
<dbReference type="EMBL" id="KQ965767">
    <property type="protein sequence ID" value="KXS14745.1"/>
    <property type="molecule type" value="Genomic_DNA"/>
</dbReference>
<feature type="compositionally biased region" description="Basic and acidic residues" evidence="1">
    <location>
        <begin position="123"/>
        <end position="140"/>
    </location>
</feature>
<organism evidence="2 3">
    <name type="scientific">Gonapodya prolifera (strain JEL478)</name>
    <name type="common">Monoblepharis prolifera</name>
    <dbReference type="NCBI Taxonomy" id="1344416"/>
    <lineage>
        <taxon>Eukaryota</taxon>
        <taxon>Fungi</taxon>
        <taxon>Fungi incertae sedis</taxon>
        <taxon>Chytridiomycota</taxon>
        <taxon>Chytridiomycota incertae sedis</taxon>
        <taxon>Monoblepharidomycetes</taxon>
        <taxon>Monoblepharidales</taxon>
        <taxon>Gonapodyaceae</taxon>
        <taxon>Gonapodya</taxon>
    </lineage>
</organism>
<evidence type="ECO:0000313" key="2">
    <source>
        <dbReference type="EMBL" id="KXS14745.1"/>
    </source>
</evidence>
<feature type="region of interest" description="Disordered" evidence="1">
    <location>
        <begin position="360"/>
        <end position="417"/>
    </location>
</feature>
<protein>
    <submittedName>
        <fullName evidence="2">Uncharacterized protein</fullName>
    </submittedName>
</protein>
<accession>A0A139AE80</accession>
<feature type="region of interest" description="Disordered" evidence="1">
    <location>
        <begin position="229"/>
        <end position="343"/>
    </location>
</feature>
<feature type="compositionally biased region" description="Low complexity" evidence="1">
    <location>
        <begin position="641"/>
        <end position="663"/>
    </location>
</feature>
<gene>
    <name evidence="2" type="ORF">M427DRAFT_155827</name>
</gene>
<feature type="compositionally biased region" description="Polar residues" evidence="1">
    <location>
        <begin position="331"/>
        <end position="343"/>
    </location>
</feature>